<protein>
    <recommendedName>
        <fullName evidence="4 12">Heme exporter protein D</fullName>
    </recommendedName>
</protein>
<keyword evidence="9 12" id="KW-0201">Cytochrome c-type biogenesis</keyword>
<organism evidence="13 14">
    <name type="scientific">Noviherbaspirillum autotrophicum</name>
    <dbReference type="NCBI Taxonomy" id="709839"/>
    <lineage>
        <taxon>Bacteria</taxon>
        <taxon>Pseudomonadati</taxon>
        <taxon>Pseudomonadota</taxon>
        <taxon>Betaproteobacteria</taxon>
        <taxon>Burkholderiales</taxon>
        <taxon>Oxalobacteraceae</taxon>
        <taxon>Noviherbaspirillum</taxon>
    </lineage>
</organism>
<dbReference type="Proteomes" id="UP000031572">
    <property type="component" value="Unassembled WGS sequence"/>
</dbReference>
<evidence type="ECO:0000256" key="10">
    <source>
        <dbReference type="ARBA" id="ARBA00022989"/>
    </source>
</evidence>
<keyword evidence="8 12" id="KW-0812">Transmembrane</keyword>
<keyword evidence="5 12" id="KW-0813">Transport</keyword>
<keyword evidence="6 12" id="KW-1003">Cell membrane</keyword>
<dbReference type="AlphaFoldDB" id="A0A0C1Y6D9"/>
<proteinExistence type="inferred from homology"/>
<dbReference type="EMBL" id="JWJG01000028">
    <property type="protein sequence ID" value="KIF82508.1"/>
    <property type="molecule type" value="Genomic_DNA"/>
</dbReference>
<evidence type="ECO:0000313" key="14">
    <source>
        <dbReference type="Proteomes" id="UP000031572"/>
    </source>
</evidence>
<keyword evidence="7 12" id="KW-0997">Cell inner membrane</keyword>
<comment type="similarity">
    <text evidence="3 12">Belongs to the CcmD/CycX/HelD family.</text>
</comment>
<dbReference type="STRING" id="709839.TSA66_19505"/>
<evidence type="ECO:0000256" key="5">
    <source>
        <dbReference type="ARBA" id="ARBA00022448"/>
    </source>
</evidence>
<feature type="transmembrane region" description="Helical" evidence="12">
    <location>
        <begin position="15"/>
        <end position="37"/>
    </location>
</feature>
<evidence type="ECO:0000256" key="8">
    <source>
        <dbReference type="ARBA" id="ARBA00022692"/>
    </source>
</evidence>
<evidence type="ECO:0000256" key="11">
    <source>
        <dbReference type="ARBA" id="ARBA00023136"/>
    </source>
</evidence>
<sequence>MIWNSWSDFFAMGGYALYVWGSFVVMFGLLGAEVFMLQMRRKSTLQQLRRWTRNNARHGRKDGENSK</sequence>
<dbReference type="InterPro" id="IPR007078">
    <property type="entry name" value="Haem_export_protD_CcmD"/>
</dbReference>
<comment type="caution">
    <text evidence="13">The sequence shown here is derived from an EMBL/GenBank/DDBJ whole genome shotgun (WGS) entry which is preliminary data.</text>
</comment>
<evidence type="ECO:0000256" key="6">
    <source>
        <dbReference type="ARBA" id="ARBA00022475"/>
    </source>
</evidence>
<dbReference type="GO" id="GO:0017004">
    <property type="term" value="P:cytochrome complex assembly"/>
    <property type="evidence" value="ECO:0007669"/>
    <property type="project" value="UniProtKB-KW"/>
</dbReference>
<gene>
    <name evidence="13" type="ORF">TSA66_19505</name>
</gene>
<keyword evidence="10 12" id="KW-1133">Transmembrane helix</keyword>
<dbReference type="PANTHER" id="PTHR37531">
    <property type="entry name" value="HEME EXPORTER PROTEIN D"/>
    <property type="match status" value="1"/>
</dbReference>
<evidence type="ECO:0000313" key="13">
    <source>
        <dbReference type="EMBL" id="KIF82508.1"/>
    </source>
</evidence>
<dbReference type="GO" id="GO:0015886">
    <property type="term" value="P:heme transport"/>
    <property type="evidence" value="ECO:0007669"/>
    <property type="project" value="InterPro"/>
</dbReference>
<name>A0A0C1Y6D9_9BURK</name>
<evidence type="ECO:0000256" key="12">
    <source>
        <dbReference type="RuleBase" id="RU363101"/>
    </source>
</evidence>
<evidence type="ECO:0000256" key="1">
    <source>
        <dbReference type="ARBA" id="ARBA00002442"/>
    </source>
</evidence>
<dbReference type="Pfam" id="PF04995">
    <property type="entry name" value="CcmD"/>
    <property type="match status" value="1"/>
</dbReference>
<dbReference type="OrthoDB" id="9815607at2"/>
<dbReference type="RefSeq" id="WP_040041183.1">
    <property type="nucleotide sequence ID" value="NZ_JWJG01000028.1"/>
</dbReference>
<evidence type="ECO:0000256" key="3">
    <source>
        <dbReference type="ARBA" id="ARBA00008741"/>
    </source>
</evidence>
<evidence type="ECO:0000256" key="4">
    <source>
        <dbReference type="ARBA" id="ARBA00016461"/>
    </source>
</evidence>
<keyword evidence="14" id="KW-1185">Reference proteome</keyword>
<dbReference type="InterPro" id="IPR052075">
    <property type="entry name" value="Heme_exporter_D"/>
</dbReference>
<dbReference type="GO" id="GO:1903607">
    <property type="term" value="P:cytochrome c biosynthetic process"/>
    <property type="evidence" value="ECO:0007669"/>
    <property type="project" value="TreeGrafter"/>
</dbReference>
<comment type="function">
    <text evidence="1 12">Required for the export of heme to the periplasm for the biogenesis of c-type cytochromes.</text>
</comment>
<comment type="subcellular location">
    <subcellularLocation>
        <location evidence="2 12">Cell inner membrane</location>
        <topology evidence="2 12">Single-pass membrane protein</topology>
    </subcellularLocation>
</comment>
<keyword evidence="11 12" id="KW-0472">Membrane</keyword>
<reference evidence="13 14" key="1">
    <citation type="submission" date="2014-12" db="EMBL/GenBank/DDBJ databases">
        <title>Denitrispirillum autotrophicum gen. nov., sp. nov., Denitrifying, Facultatively Autotrophic Bacteria Isolated from Rice Paddy Soil.</title>
        <authorList>
            <person name="Ishii S."/>
            <person name="Ashida N."/>
            <person name="Ohno H."/>
            <person name="Otsuka S."/>
            <person name="Yokota A."/>
            <person name="Senoo K."/>
        </authorList>
    </citation>
    <scope>NUCLEOTIDE SEQUENCE [LARGE SCALE GENOMIC DNA]</scope>
    <source>
        <strain evidence="13 14">TSA66</strain>
    </source>
</reference>
<accession>A0A0C1Y6D9</accession>
<dbReference type="PANTHER" id="PTHR37531:SF1">
    <property type="entry name" value="HEME EXPORTER PROTEIN D"/>
    <property type="match status" value="1"/>
</dbReference>
<evidence type="ECO:0000256" key="2">
    <source>
        <dbReference type="ARBA" id="ARBA00004377"/>
    </source>
</evidence>
<evidence type="ECO:0000256" key="7">
    <source>
        <dbReference type="ARBA" id="ARBA00022519"/>
    </source>
</evidence>
<dbReference type="NCBIfam" id="TIGR03141">
    <property type="entry name" value="cytochro_ccmD"/>
    <property type="match status" value="1"/>
</dbReference>
<evidence type="ECO:0000256" key="9">
    <source>
        <dbReference type="ARBA" id="ARBA00022748"/>
    </source>
</evidence>
<dbReference type="GO" id="GO:0005886">
    <property type="term" value="C:plasma membrane"/>
    <property type="evidence" value="ECO:0007669"/>
    <property type="project" value="UniProtKB-SubCell"/>
</dbReference>